<accession>A0AA47MJ72</accession>
<name>A0AA47MJ72_MERPO</name>
<feature type="compositionally biased region" description="Basic residues" evidence="5">
    <location>
        <begin position="44"/>
        <end position="55"/>
    </location>
</feature>
<sequence>MSSLASIDTYIQKLASKICSRQDHEPRNSKFVHFRGDAEVTSKNSKRKLKRLKKKAIGDKKNAPQIKPKSTTSPDAKSTTSPAAAAAQTNASKKIANGKTATIQTPKDGSVTSSFSTVDLLRKRLHEKIEESKGQGTQDLSSDAVQAKRAKRKLERERKKRKKKEFQMKKLAEKAGEELAQQIKEEEDPPAVAVATAPAANKRDETAIIFNTVETVEEAYMDKMTKKQNKKKRVKGELTPLTGRNYKQLLGRVEARKAKLEDLRAKDEDKARAMEEKMKWTNVLYKAEGLKIKDDEAMLRTSLKKKEKSHDQKQRRWDTRSKNVEDKMQRRQDKRRRNLQKQKSAKVEKKKDRARKKGRVLPGDLKKVSL</sequence>
<dbReference type="GO" id="GO:0042274">
    <property type="term" value="P:ribosomal small subunit biogenesis"/>
    <property type="evidence" value="ECO:0007669"/>
    <property type="project" value="TreeGrafter"/>
</dbReference>
<dbReference type="GO" id="GO:0003723">
    <property type="term" value="F:RNA binding"/>
    <property type="evidence" value="ECO:0007669"/>
    <property type="project" value="TreeGrafter"/>
</dbReference>
<feature type="compositionally biased region" description="Basic and acidic residues" evidence="5">
    <location>
        <begin position="165"/>
        <end position="177"/>
    </location>
</feature>
<keyword evidence="3" id="KW-0539">Nucleus</keyword>
<dbReference type="Pfam" id="PF04935">
    <property type="entry name" value="SURF6"/>
    <property type="match status" value="1"/>
</dbReference>
<protein>
    <submittedName>
        <fullName evidence="7">Surfeit locus protein 6</fullName>
    </submittedName>
</protein>
<dbReference type="EMBL" id="JAOPHQ010003976">
    <property type="protein sequence ID" value="KAK0141313.1"/>
    <property type="molecule type" value="Genomic_DNA"/>
</dbReference>
<dbReference type="GO" id="GO:0003677">
    <property type="term" value="F:DNA binding"/>
    <property type="evidence" value="ECO:0007669"/>
    <property type="project" value="TreeGrafter"/>
</dbReference>
<comment type="caution">
    <text evidence="7">The sequence shown here is derived from an EMBL/GenBank/DDBJ whole genome shotgun (WGS) entry which is preliminary data.</text>
</comment>
<feature type="compositionally biased region" description="Polar residues" evidence="5">
    <location>
        <begin position="99"/>
        <end position="114"/>
    </location>
</feature>
<keyword evidence="4" id="KW-0175">Coiled coil</keyword>
<evidence type="ECO:0000256" key="3">
    <source>
        <dbReference type="ARBA" id="ARBA00023242"/>
    </source>
</evidence>
<reference evidence="7" key="1">
    <citation type="journal article" date="2023" name="Front. Mar. Sci.">
        <title>A new Merluccius polli reference genome to investigate the effects of global change in West African waters.</title>
        <authorList>
            <person name="Mateo J.L."/>
            <person name="Blanco-Fernandez C."/>
            <person name="Garcia-Vazquez E."/>
            <person name="Machado-Schiaffino G."/>
        </authorList>
    </citation>
    <scope>NUCLEOTIDE SEQUENCE</scope>
    <source>
        <strain evidence="7">C29</strain>
        <tissue evidence="7">Fin</tissue>
    </source>
</reference>
<feature type="compositionally biased region" description="Basic and acidic residues" evidence="5">
    <location>
        <begin position="20"/>
        <end position="40"/>
    </location>
</feature>
<dbReference type="GO" id="GO:0005730">
    <property type="term" value="C:nucleolus"/>
    <property type="evidence" value="ECO:0007669"/>
    <property type="project" value="TreeGrafter"/>
</dbReference>
<dbReference type="PANTHER" id="PTHR14369:SF0">
    <property type="entry name" value="SURFEIT LOCUS PROTEIN 6"/>
    <property type="match status" value="1"/>
</dbReference>
<dbReference type="Proteomes" id="UP001174136">
    <property type="component" value="Unassembled WGS sequence"/>
</dbReference>
<evidence type="ECO:0000256" key="1">
    <source>
        <dbReference type="ARBA" id="ARBA00004123"/>
    </source>
</evidence>
<feature type="compositionally biased region" description="Basic residues" evidence="5">
    <location>
        <begin position="148"/>
        <end position="164"/>
    </location>
</feature>
<organism evidence="7 8">
    <name type="scientific">Merluccius polli</name>
    <name type="common">Benguela hake</name>
    <name type="synonym">Merluccius cadenati</name>
    <dbReference type="NCBI Taxonomy" id="89951"/>
    <lineage>
        <taxon>Eukaryota</taxon>
        <taxon>Metazoa</taxon>
        <taxon>Chordata</taxon>
        <taxon>Craniata</taxon>
        <taxon>Vertebrata</taxon>
        <taxon>Euteleostomi</taxon>
        <taxon>Actinopterygii</taxon>
        <taxon>Neopterygii</taxon>
        <taxon>Teleostei</taxon>
        <taxon>Neoteleostei</taxon>
        <taxon>Acanthomorphata</taxon>
        <taxon>Zeiogadaria</taxon>
        <taxon>Gadariae</taxon>
        <taxon>Gadiformes</taxon>
        <taxon>Gadoidei</taxon>
        <taxon>Merlucciidae</taxon>
        <taxon>Merluccius</taxon>
    </lineage>
</organism>
<comment type="subcellular location">
    <subcellularLocation>
        <location evidence="1">Nucleus</location>
    </subcellularLocation>
</comment>
<evidence type="ECO:0000259" key="6">
    <source>
        <dbReference type="Pfam" id="PF04935"/>
    </source>
</evidence>
<dbReference type="PANTHER" id="PTHR14369">
    <property type="entry name" value="SURFEIT LOCUS PROTEIN 6"/>
    <property type="match status" value="1"/>
</dbReference>
<evidence type="ECO:0000313" key="8">
    <source>
        <dbReference type="Proteomes" id="UP001174136"/>
    </source>
</evidence>
<feature type="domain" description="Ribosomal RNA-processing protein 14/surfeit locus protein 6 C-terminal" evidence="6">
    <location>
        <begin position="144"/>
        <end position="351"/>
    </location>
</feature>
<dbReference type="AlphaFoldDB" id="A0AA47MJ72"/>
<proteinExistence type="inferred from homology"/>
<feature type="compositionally biased region" description="Low complexity" evidence="5">
    <location>
        <begin position="67"/>
        <end position="95"/>
    </location>
</feature>
<comment type="similarity">
    <text evidence="2">Belongs to the SURF6 family.</text>
</comment>
<evidence type="ECO:0000256" key="5">
    <source>
        <dbReference type="SAM" id="MobiDB-lite"/>
    </source>
</evidence>
<feature type="compositionally biased region" description="Basic and acidic residues" evidence="5">
    <location>
        <begin position="308"/>
        <end position="331"/>
    </location>
</feature>
<feature type="compositionally biased region" description="Polar residues" evidence="5">
    <location>
        <begin position="134"/>
        <end position="144"/>
    </location>
</feature>
<feature type="coiled-coil region" evidence="4">
    <location>
        <begin position="246"/>
        <end position="277"/>
    </location>
</feature>
<dbReference type="InterPro" id="IPR007019">
    <property type="entry name" value="SURF6"/>
</dbReference>
<feature type="region of interest" description="Disordered" evidence="5">
    <location>
        <begin position="19"/>
        <end position="114"/>
    </location>
</feature>
<feature type="region of interest" description="Disordered" evidence="5">
    <location>
        <begin position="301"/>
        <end position="370"/>
    </location>
</feature>
<dbReference type="InterPro" id="IPR029190">
    <property type="entry name" value="Rrp14/SURF6_C"/>
</dbReference>
<evidence type="ECO:0000256" key="4">
    <source>
        <dbReference type="SAM" id="Coils"/>
    </source>
</evidence>
<feature type="region of interest" description="Disordered" evidence="5">
    <location>
        <begin position="128"/>
        <end position="198"/>
    </location>
</feature>
<evidence type="ECO:0000313" key="7">
    <source>
        <dbReference type="EMBL" id="KAK0141313.1"/>
    </source>
</evidence>
<dbReference type="GO" id="GO:0042273">
    <property type="term" value="P:ribosomal large subunit biogenesis"/>
    <property type="evidence" value="ECO:0007669"/>
    <property type="project" value="TreeGrafter"/>
</dbReference>
<evidence type="ECO:0000256" key="2">
    <source>
        <dbReference type="ARBA" id="ARBA00005904"/>
    </source>
</evidence>
<keyword evidence="8" id="KW-1185">Reference proteome</keyword>
<feature type="compositionally biased region" description="Basic residues" evidence="5">
    <location>
        <begin position="332"/>
        <end position="344"/>
    </location>
</feature>
<gene>
    <name evidence="7" type="primary">surf6</name>
    <name evidence="7" type="ORF">N1851_021642</name>
</gene>